<sequence length="135" mass="13775">MESTSSTGTFTIAYAPAEAWTGTDPTCARMTFKKTYHGNLAGTSDGAMLTAGDPGAGSAGYVAMERFTGTLAGRCGSFVLQHAGTMLDRHDTLHVVVTPGSGTGELAGIAGTMKIAADGGTHRYTFDLTLAGYSA</sequence>
<dbReference type="AlphaFoldDB" id="A0A2R4CCT4"/>
<name>A0A2R4CCT4_9BURK</name>
<dbReference type="Pfam" id="PF11528">
    <property type="entry name" value="DUF3224"/>
    <property type="match status" value="1"/>
</dbReference>
<reference evidence="1 2" key="1">
    <citation type="submission" date="2018-03" db="EMBL/GenBank/DDBJ databases">
        <title>Massilia armeniaca sp. nov., isolated from desert soil.</title>
        <authorList>
            <person name="Huang H."/>
            <person name="Ren M."/>
        </authorList>
    </citation>
    <scope>NUCLEOTIDE SEQUENCE [LARGE SCALE GENOMIC DNA]</scope>
    <source>
        <strain evidence="1 2">ZMN-3</strain>
    </source>
</reference>
<dbReference type="EMBL" id="CP028324">
    <property type="protein sequence ID" value="AVR97447.1"/>
    <property type="molecule type" value="Genomic_DNA"/>
</dbReference>
<organism evidence="1 2">
    <name type="scientific">Pseudoduganella armeniaca</name>
    <dbReference type="NCBI Taxonomy" id="2072590"/>
    <lineage>
        <taxon>Bacteria</taxon>
        <taxon>Pseudomonadati</taxon>
        <taxon>Pseudomonadota</taxon>
        <taxon>Betaproteobacteria</taxon>
        <taxon>Burkholderiales</taxon>
        <taxon>Oxalobacteraceae</taxon>
        <taxon>Telluria group</taxon>
        <taxon>Pseudoduganella</taxon>
    </lineage>
</organism>
<accession>A0A2R4CCT4</accession>
<evidence type="ECO:0000313" key="1">
    <source>
        <dbReference type="EMBL" id="AVR97447.1"/>
    </source>
</evidence>
<dbReference type="InterPro" id="IPR023159">
    <property type="entry name" value="SO1590-like_sf"/>
</dbReference>
<dbReference type="OrthoDB" id="69764at2"/>
<evidence type="ECO:0000313" key="2">
    <source>
        <dbReference type="Proteomes" id="UP000240505"/>
    </source>
</evidence>
<proteinExistence type="predicted"/>
<dbReference type="Gene3D" id="2.40.350.10">
    <property type="entry name" value="SO1590-like"/>
    <property type="match status" value="1"/>
</dbReference>
<dbReference type="Proteomes" id="UP000240505">
    <property type="component" value="Chromosome"/>
</dbReference>
<dbReference type="InterPro" id="IPR021607">
    <property type="entry name" value="DUF3224"/>
</dbReference>
<dbReference type="KEGG" id="masz:C9I28_18725"/>
<dbReference type="RefSeq" id="WP_107142792.1">
    <property type="nucleotide sequence ID" value="NZ_CP028324.1"/>
</dbReference>
<gene>
    <name evidence="1" type="ORF">C9I28_18725</name>
</gene>
<protein>
    <submittedName>
        <fullName evidence="1">DUF3224 domain-containing protein</fullName>
    </submittedName>
</protein>
<keyword evidence="2" id="KW-1185">Reference proteome</keyword>
<dbReference type="SUPFAM" id="SSF159238">
    <property type="entry name" value="SO1590-like"/>
    <property type="match status" value="1"/>
</dbReference>